<evidence type="ECO:0000313" key="4">
    <source>
        <dbReference type="Proteomes" id="UP000184394"/>
    </source>
</evidence>
<accession>A0A1M7JZE6</accession>
<feature type="signal peptide" evidence="2">
    <location>
        <begin position="1"/>
        <end position="24"/>
    </location>
</feature>
<reference evidence="3 4" key="1">
    <citation type="submission" date="2016-11" db="EMBL/GenBank/DDBJ databases">
        <authorList>
            <person name="Jaros S."/>
            <person name="Januszkiewicz K."/>
            <person name="Wedrychowicz H."/>
        </authorList>
    </citation>
    <scope>NUCLEOTIDE SEQUENCE [LARGE SCALE GENOMIC DNA]</scope>
    <source>
        <strain evidence="3 4">Y1</strain>
    </source>
</reference>
<sequence>MKNIILAAAAVFFMFIACGKKAYAEESSGYEYTVIDREVTIVGYKGEPEFIEIPEYIEGCPVTEVRDNAFYNCHSLKEAVLPDTVLKIGHHSFYACYELESIRLPAELEEIGMGCFCGCAALKEIELPETLEILPDSCFRACTSLSEIRLPRNTRVIEKFCFAGCTGLCSAELGDSIAAVGERAFYMCEKLSCAVLPRTCYDIGEQAFGYSCDGNKMTVKTDMMLIGVNESAAERYAAENGLRFAESHETIDAFAEAVDVEKGRKAPEQVGWYGLAVFGMLGVITVVIFFNGKKEG</sequence>
<dbReference type="Proteomes" id="UP000184394">
    <property type="component" value="Unassembled WGS sequence"/>
</dbReference>
<dbReference type="InterPro" id="IPR026906">
    <property type="entry name" value="LRR_5"/>
</dbReference>
<evidence type="ECO:0000256" key="2">
    <source>
        <dbReference type="SAM" id="SignalP"/>
    </source>
</evidence>
<feature type="transmembrane region" description="Helical" evidence="1">
    <location>
        <begin position="270"/>
        <end position="290"/>
    </location>
</feature>
<evidence type="ECO:0000313" key="3">
    <source>
        <dbReference type="EMBL" id="SHM58325.1"/>
    </source>
</evidence>
<dbReference type="InterPro" id="IPR032675">
    <property type="entry name" value="LRR_dom_sf"/>
</dbReference>
<dbReference type="PANTHER" id="PTHR45661">
    <property type="entry name" value="SURFACE ANTIGEN"/>
    <property type="match status" value="1"/>
</dbReference>
<keyword evidence="1" id="KW-1133">Transmembrane helix</keyword>
<proteinExistence type="predicted"/>
<dbReference type="InterPro" id="IPR053139">
    <property type="entry name" value="Surface_bspA-like"/>
</dbReference>
<evidence type="ECO:0000256" key="1">
    <source>
        <dbReference type="SAM" id="Phobius"/>
    </source>
</evidence>
<dbReference type="Pfam" id="PF13306">
    <property type="entry name" value="LRR_5"/>
    <property type="match status" value="1"/>
</dbReference>
<dbReference type="RefSeq" id="WP_072950715.1">
    <property type="nucleotide sequence ID" value="NZ_FRCT01000007.1"/>
</dbReference>
<feature type="chain" id="PRO_5012319679" evidence="2">
    <location>
        <begin position="25"/>
        <end position="296"/>
    </location>
</feature>
<protein>
    <submittedName>
        <fullName evidence="3">Leucine rich repeat-containing protein</fullName>
    </submittedName>
</protein>
<dbReference type="PROSITE" id="PS51257">
    <property type="entry name" value="PROKAR_LIPOPROTEIN"/>
    <property type="match status" value="1"/>
</dbReference>
<dbReference type="EMBL" id="FRCT01000007">
    <property type="protein sequence ID" value="SHM58325.1"/>
    <property type="molecule type" value="Genomic_DNA"/>
</dbReference>
<keyword evidence="1" id="KW-0812">Transmembrane</keyword>
<dbReference type="PANTHER" id="PTHR45661:SF3">
    <property type="entry name" value="IG-LIKE DOMAIN-CONTAINING PROTEIN"/>
    <property type="match status" value="1"/>
</dbReference>
<dbReference type="Gene3D" id="3.80.10.10">
    <property type="entry name" value="Ribonuclease Inhibitor"/>
    <property type="match status" value="1"/>
</dbReference>
<keyword evidence="1" id="KW-0472">Membrane</keyword>
<keyword evidence="2" id="KW-0732">Signal</keyword>
<organism evidence="3 4">
    <name type="scientific">Ruminococcus flavefaciens</name>
    <dbReference type="NCBI Taxonomy" id="1265"/>
    <lineage>
        <taxon>Bacteria</taxon>
        <taxon>Bacillati</taxon>
        <taxon>Bacillota</taxon>
        <taxon>Clostridia</taxon>
        <taxon>Eubacteriales</taxon>
        <taxon>Oscillospiraceae</taxon>
        <taxon>Ruminococcus</taxon>
    </lineage>
</organism>
<gene>
    <name evidence="3" type="ORF">SAMN04487860_1073</name>
</gene>
<name>A0A1M7JZE6_RUMFL</name>
<dbReference type="SUPFAM" id="SSF52058">
    <property type="entry name" value="L domain-like"/>
    <property type="match status" value="1"/>
</dbReference>
<dbReference type="AlphaFoldDB" id="A0A1M7JZE6"/>